<dbReference type="STRING" id="1125725.HMPREF1325_1435"/>
<evidence type="ECO:0000313" key="7">
    <source>
        <dbReference type="EMBL" id="ERF59448.1"/>
    </source>
</evidence>
<organism evidence="7 9">
    <name type="scientific">Treponema socranskii subsp. socranskii VPI DR56BR1116 = ATCC 35536</name>
    <dbReference type="NCBI Taxonomy" id="1125725"/>
    <lineage>
        <taxon>Bacteria</taxon>
        <taxon>Pseudomonadati</taxon>
        <taxon>Spirochaetota</taxon>
        <taxon>Spirochaetia</taxon>
        <taxon>Spirochaetales</taxon>
        <taxon>Treponemataceae</taxon>
        <taxon>Treponema</taxon>
    </lineage>
</organism>
<dbReference type="PANTHER" id="PTHR30569">
    <property type="entry name" value="CYTOSINE TRANSPORTER CODB"/>
    <property type="match status" value="1"/>
</dbReference>
<comment type="similarity">
    <text evidence="2">Belongs to the purine-cytosine permease (2.A.39) family.</text>
</comment>
<accession>U1FI73</accession>
<evidence type="ECO:0000256" key="2">
    <source>
        <dbReference type="ARBA" id="ARBA00008974"/>
    </source>
</evidence>
<dbReference type="InterPro" id="IPR030191">
    <property type="entry name" value="CodB"/>
</dbReference>
<evidence type="ECO:0000256" key="3">
    <source>
        <dbReference type="ARBA" id="ARBA00022692"/>
    </source>
</evidence>
<comment type="caution">
    <text evidence="7">The sequence shown here is derived from an EMBL/GenBank/DDBJ whole genome shotgun (WGS) entry which is preliminary data.</text>
</comment>
<protein>
    <submittedName>
        <fullName evidence="7">Permease, cytosine/purine, uracil, thiamine, allantoin family</fullName>
    </submittedName>
</protein>
<evidence type="ECO:0000313" key="10">
    <source>
        <dbReference type="Proteomes" id="UP000016646"/>
    </source>
</evidence>
<dbReference type="EMBL" id="AVQI01000011">
    <property type="protein sequence ID" value="ERK04841.1"/>
    <property type="molecule type" value="Genomic_DNA"/>
</dbReference>
<evidence type="ECO:0000313" key="8">
    <source>
        <dbReference type="EMBL" id="ERK04841.1"/>
    </source>
</evidence>
<evidence type="ECO:0000256" key="1">
    <source>
        <dbReference type="ARBA" id="ARBA00004141"/>
    </source>
</evidence>
<dbReference type="PATRIC" id="fig|1125725.3.peg.2571"/>
<feature type="transmembrane region" description="Helical" evidence="6">
    <location>
        <begin position="273"/>
        <end position="291"/>
    </location>
</feature>
<dbReference type="Pfam" id="PF02133">
    <property type="entry name" value="Transp_cyt_pur"/>
    <property type="match status" value="1"/>
</dbReference>
<dbReference type="EMBL" id="AUZJ01000069">
    <property type="protein sequence ID" value="ERF59448.1"/>
    <property type="molecule type" value="Genomic_DNA"/>
</dbReference>
<dbReference type="RefSeq" id="WP_021331526.1">
    <property type="nucleotide sequence ID" value="NZ_AUZJ01000069.1"/>
</dbReference>
<sequence length="429" mass="46656">MGNNTIDNEYSTGSVPLSQRRGFFSLVFTWIGYVFTVTIMSAGGQLAKGAVGFQQAILAVYVGYLICFVIAMCTSMLSMKTGLSFGLLSRYAFGNIGAKLISFFTVLTLCGWFSINCYLIGSITNVLFPVIPRWIATIIFGTLMIFSALKGQKLMNIIGLFATVAVFAVGILAVVIGIKDSYNVYEGGILAIRNSSNLMTMSELITISVGSIICGCCSWAPDIMRFSKGKKTTLSVMLVGLGICGPFMLLIGIVGMLVYGVYDIAYILQKQGFLAFAFIGLVANIWSTAQGNAYSSSLNLASIFTKISREKLLVIFGVVGTVAGLFGLYQYFGVWLGFLATAFPPMAGVVISDYFVSWRTNVPSLEKVQLPAWNIGSFVCYCIGVSSKWWFPKTGIPSVNAFFVTLILEAACGFLWLRKRADKIKNMIK</sequence>
<feature type="transmembrane region" description="Helical" evidence="6">
    <location>
        <begin position="198"/>
        <end position="220"/>
    </location>
</feature>
<feature type="transmembrane region" description="Helical" evidence="6">
    <location>
        <begin position="23"/>
        <end position="44"/>
    </location>
</feature>
<dbReference type="eggNOG" id="COG1457">
    <property type="taxonomic scope" value="Bacteria"/>
</dbReference>
<dbReference type="OrthoDB" id="9787279at2"/>
<feature type="transmembrane region" description="Helical" evidence="6">
    <location>
        <begin position="397"/>
        <end position="417"/>
    </location>
</feature>
<dbReference type="PANTHER" id="PTHR30569:SF0">
    <property type="entry name" value="CYTOSINE PERMEASE"/>
    <property type="match status" value="1"/>
</dbReference>
<keyword evidence="5 6" id="KW-0472">Membrane</keyword>
<feature type="transmembrane region" description="Helical" evidence="6">
    <location>
        <begin position="158"/>
        <end position="178"/>
    </location>
</feature>
<comment type="subcellular location">
    <subcellularLocation>
        <location evidence="1">Membrane</location>
        <topology evidence="1">Multi-pass membrane protein</topology>
    </subcellularLocation>
</comment>
<dbReference type="AlphaFoldDB" id="U1FI73"/>
<reference evidence="9 10" key="1">
    <citation type="submission" date="2013-08" db="EMBL/GenBank/DDBJ databases">
        <authorList>
            <person name="Durkin A.S."/>
            <person name="Haft D.R."/>
            <person name="McCorrison J."/>
            <person name="Torralba M."/>
            <person name="Gillis M."/>
            <person name="Haft D.H."/>
            <person name="Methe B."/>
            <person name="Sutton G."/>
            <person name="Nelson K.E."/>
        </authorList>
    </citation>
    <scope>NUCLEOTIDE SEQUENCE [LARGE SCALE GENOMIC DNA]</scope>
    <source>
        <strain evidence="8 10">ATCC 35536</strain>
        <strain evidence="7 9">VPI DR56BR1116</strain>
    </source>
</reference>
<feature type="transmembrane region" description="Helical" evidence="6">
    <location>
        <begin position="312"/>
        <end position="332"/>
    </location>
</feature>
<dbReference type="GO" id="GO:0015209">
    <property type="term" value="F:cytosine transmembrane transporter activity"/>
    <property type="evidence" value="ECO:0007669"/>
    <property type="project" value="InterPro"/>
</dbReference>
<keyword evidence="4 6" id="KW-1133">Transmembrane helix</keyword>
<feature type="transmembrane region" description="Helical" evidence="6">
    <location>
        <begin position="100"/>
        <end position="121"/>
    </location>
</feature>
<dbReference type="InterPro" id="IPR001248">
    <property type="entry name" value="Pur-cyt_permease"/>
</dbReference>
<keyword evidence="3 6" id="KW-0812">Transmembrane</keyword>
<evidence type="ECO:0000313" key="9">
    <source>
        <dbReference type="Proteomes" id="UP000016412"/>
    </source>
</evidence>
<dbReference type="Gene3D" id="1.10.4160.10">
    <property type="entry name" value="Hydantoin permease"/>
    <property type="match status" value="1"/>
</dbReference>
<dbReference type="Proteomes" id="UP000016646">
    <property type="component" value="Unassembled WGS sequence"/>
</dbReference>
<feature type="transmembrane region" description="Helical" evidence="6">
    <location>
        <begin position="127"/>
        <end position="146"/>
    </location>
</feature>
<evidence type="ECO:0000256" key="6">
    <source>
        <dbReference type="SAM" id="Phobius"/>
    </source>
</evidence>
<dbReference type="Proteomes" id="UP000016412">
    <property type="component" value="Unassembled WGS sequence"/>
</dbReference>
<dbReference type="GO" id="GO:0005886">
    <property type="term" value="C:plasma membrane"/>
    <property type="evidence" value="ECO:0007669"/>
    <property type="project" value="TreeGrafter"/>
</dbReference>
<feature type="transmembrane region" description="Helical" evidence="6">
    <location>
        <begin position="232"/>
        <end position="261"/>
    </location>
</feature>
<keyword evidence="10" id="KW-1185">Reference proteome</keyword>
<evidence type="ECO:0000256" key="5">
    <source>
        <dbReference type="ARBA" id="ARBA00023136"/>
    </source>
</evidence>
<proteinExistence type="inferred from homology"/>
<feature type="transmembrane region" description="Helical" evidence="6">
    <location>
        <begin position="56"/>
        <end position="79"/>
    </location>
</feature>
<name>U1FI73_TRESO</name>
<gene>
    <name evidence="8" type="ORF">HMPREF0860_0928</name>
    <name evidence="7" type="ORF">HMPREF1325_1435</name>
</gene>
<evidence type="ECO:0000256" key="4">
    <source>
        <dbReference type="ARBA" id="ARBA00022989"/>
    </source>
</evidence>